<evidence type="ECO:0008006" key="7">
    <source>
        <dbReference type="Google" id="ProtNLM"/>
    </source>
</evidence>
<feature type="compositionally biased region" description="Low complexity" evidence="3">
    <location>
        <begin position="12"/>
        <end position="35"/>
    </location>
</feature>
<feature type="compositionally biased region" description="Low complexity" evidence="3">
    <location>
        <begin position="61"/>
        <end position="74"/>
    </location>
</feature>
<dbReference type="GO" id="GO:0008270">
    <property type="term" value="F:zinc ion binding"/>
    <property type="evidence" value="ECO:0007669"/>
    <property type="project" value="UniProtKB-KW"/>
</dbReference>
<dbReference type="PANTHER" id="PTHR46007:SF8">
    <property type="entry name" value="C2H2-TYPE DOMAIN-CONTAINING PROTEIN"/>
    <property type="match status" value="1"/>
</dbReference>
<feature type="region of interest" description="Disordered" evidence="3">
    <location>
        <begin position="480"/>
        <end position="647"/>
    </location>
</feature>
<evidence type="ECO:0000259" key="5">
    <source>
        <dbReference type="PROSITE" id="PS50102"/>
    </source>
</evidence>
<dbReference type="InterPro" id="IPR012677">
    <property type="entry name" value="Nucleotide-bd_a/b_plait_sf"/>
</dbReference>
<evidence type="ECO:0000259" key="4">
    <source>
        <dbReference type="PROSITE" id="PS50089"/>
    </source>
</evidence>
<feature type="region of interest" description="Disordered" evidence="3">
    <location>
        <begin position="1"/>
        <end position="74"/>
    </location>
</feature>
<dbReference type="AlphaFoldDB" id="A0A0G4F2V4"/>
<dbReference type="VEuPathDB" id="CryptoDB:Cvel_14712"/>
<dbReference type="CDD" id="cd00590">
    <property type="entry name" value="RRM_SF"/>
    <property type="match status" value="1"/>
</dbReference>
<evidence type="ECO:0000256" key="2">
    <source>
        <dbReference type="PROSITE-ProRule" id="PRU00176"/>
    </source>
</evidence>
<feature type="compositionally biased region" description="Low complexity" evidence="3">
    <location>
        <begin position="555"/>
        <end position="564"/>
    </location>
</feature>
<proteinExistence type="predicted"/>
<dbReference type="Gene3D" id="3.30.40.10">
    <property type="entry name" value="Zinc/RING finger domain, C3HC4 (zinc finger)"/>
    <property type="match status" value="1"/>
</dbReference>
<dbReference type="InterPro" id="IPR051647">
    <property type="entry name" value="Mediator_comp_sub12"/>
</dbReference>
<dbReference type="Gene3D" id="3.30.70.330">
    <property type="match status" value="1"/>
</dbReference>
<organism evidence="6">
    <name type="scientific">Chromera velia CCMP2878</name>
    <dbReference type="NCBI Taxonomy" id="1169474"/>
    <lineage>
        <taxon>Eukaryota</taxon>
        <taxon>Sar</taxon>
        <taxon>Alveolata</taxon>
        <taxon>Colpodellida</taxon>
        <taxon>Chromeraceae</taxon>
        <taxon>Chromera</taxon>
    </lineage>
</organism>
<feature type="compositionally biased region" description="Low complexity" evidence="3">
    <location>
        <begin position="273"/>
        <end position="327"/>
    </location>
</feature>
<dbReference type="EMBL" id="CDMZ01000063">
    <property type="protein sequence ID" value="CEM05730.1"/>
    <property type="molecule type" value="Genomic_DNA"/>
</dbReference>
<feature type="compositionally biased region" description="Gly residues" evidence="3">
    <location>
        <begin position="248"/>
        <end position="265"/>
    </location>
</feature>
<keyword evidence="1" id="KW-0863">Zinc-finger</keyword>
<dbReference type="PROSITE" id="PS50089">
    <property type="entry name" value="ZF_RING_2"/>
    <property type="match status" value="1"/>
</dbReference>
<feature type="compositionally biased region" description="Polar residues" evidence="3">
    <location>
        <begin position="412"/>
        <end position="430"/>
    </location>
</feature>
<keyword evidence="1" id="KW-0862">Zinc</keyword>
<feature type="region of interest" description="Disordered" evidence="3">
    <location>
        <begin position="171"/>
        <end position="466"/>
    </location>
</feature>
<keyword evidence="2" id="KW-0694">RNA-binding</keyword>
<feature type="compositionally biased region" description="Gly residues" evidence="3">
    <location>
        <begin position="195"/>
        <end position="232"/>
    </location>
</feature>
<name>A0A0G4F2V4_9ALVE</name>
<evidence type="ECO:0000256" key="3">
    <source>
        <dbReference type="SAM" id="MobiDB-lite"/>
    </source>
</evidence>
<dbReference type="SUPFAM" id="SSF54928">
    <property type="entry name" value="RNA-binding domain, RBD"/>
    <property type="match status" value="1"/>
</dbReference>
<sequence length="1106" mass="114845">MDFSDEEITGVGQILPHQQEEQQQQQQGHLPQLPQAVEAHVEAHPDHQHPQEAQQHLGGVPPQQAQQTQEQGQPNPATLLAAWEDLERSICCPSCDRFLHEPKMVPTCGHVCCFRCLQQPGEQDGAGFTCPVCGAVSEQALRVAILDELLDFLVWRHVAVPMIRNFFENSVGQSSGEASTGPGESSSRPQTMGANGSGVGNGNGNGRSSGNGRSNGNGNGNSHGNGNSGNGNGTTTRSLLGRSTNGNGTNGNGAASFGGGNGNGNGNAHHSDSPSPVLQQPLSQGQQEPRQQQQQQQPAGSPRDLGPVPPAAVASAPYQAGAQAQPAPLQPLPPQQQQQQLLPRHSPMGVHPPSASADPVSLQNVDRGAGRQTGDRPFRPSYSAGRLPSPSPQAFSSSRRGLEEGDGVGIEGQQQQSALSNVHSRVQTLTPQVRPAPVPPYPHHLGTAGTLHSHTGTAGALPSAGGGSLSFRGGTVIDVSLPNRPLPPQHQSRLGPSQEVGWGGVGGGLLPLHGASPMAPGGGGEREREPPPAGASSSSSWRPLSTSRQLQAHTAAAAAAAAAAGGPREFPPPPHALPHHHPVLAPPPYAQHPGHQVGVMPPSYGEDPPGASPVSRITTQLHHQLQQQQQQPPHQLLSSGISPQGAAAAVGGGVGGMGVGPGGGGNFPATAAGSGLPGGGVSASASGSLPPPVHQPVLPGVPPGPSFAPPGFHQYSHHNPQQQQQPPLVGGPPMLGRDAGEVPVQPPPQQQQYGVVGGSTLQHQQANPQIMPFPSSSLEHQHVLEAARQQQYAGPTPVGVGPGLAPVPAVLQPLGVPAAHQQMQMRQQLAGFSTQTPFEGPGGLAALQCRGGMASAASASASSGAALGPIPAGVGPEALARLGAHRLDRVRLTRDTSEIPRESGPLGSNLFCCRLPEWADELDLRRLVASVGLADEFRGCRVLRHEAGVSKNAGYISFSSPMAAFKALNLLDGAQLAMEPADARKAAPELERKAGGRLIIVDVRRSDLSEMMAVLDLPSRTLLRQRLERNEEAQAFRQRTAGPGPTSRQGEGAAGTNAGQTIFPETTIFVPPQLQPQPQPQHYEHQQQQQHEQGSYSGVQTHPFFR</sequence>
<feature type="compositionally biased region" description="Pro residues" evidence="3">
    <location>
        <begin position="689"/>
        <end position="708"/>
    </location>
</feature>
<dbReference type="GO" id="GO:0045944">
    <property type="term" value="P:positive regulation of transcription by RNA polymerase II"/>
    <property type="evidence" value="ECO:0007669"/>
    <property type="project" value="TreeGrafter"/>
</dbReference>
<feature type="region of interest" description="Disordered" evidence="3">
    <location>
        <begin position="676"/>
        <end position="752"/>
    </location>
</feature>
<reference evidence="6" key="1">
    <citation type="submission" date="2014-11" db="EMBL/GenBank/DDBJ databases">
        <authorList>
            <person name="Otto D Thomas"/>
            <person name="Naeem Raeece"/>
        </authorList>
    </citation>
    <scope>NUCLEOTIDE SEQUENCE</scope>
</reference>
<dbReference type="PANTHER" id="PTHR46007">
    <property type="entry name" value="MEDIATOR OF RNA POLYMERASE II TRANSCRIPTION SUBUNIT 12"/>
    <property type="match status" value="1"/>
</dbReference>
<dbReference type="PROSITE" id="PS50102">
    <property type="entry name" value="RRM"/>
    <property type="match status" value="1"/>
</dbReference>
<feature type="domain" description="RRM" evidence="5">
    <location>
        <begin position="908"/>
        <end position="1006"/>
    </location>
</feature>
<dbReference type="InterPro" id="IPR035979">
    <property type="entry name" value="RBD_domain_sf"/>
</dbReference>
<accession>A0A0G4F2V4</accession>
<evidence type="ECO:0000313" key="6">
    <source>
        <dbReference type="EMBL" id="CEM05730.1"/>
    </source>
</evidence>
<dbReference type="GO" id="GO:0003713">
    <property type="term" value="F:transcription coactivator activity"/>
    <property type="evidence" value="ECO:0007669"/>
    <property type="project" value="TreeGrafter"/>
</dbReference>
<keyword evidence="1" id="KW-0479">Metal-binding</keyword>
<dbReference type="SUPFAM" id="SSF57850">
    <property type="entry name" value="RING/U-box"/>
    <property type="match status" value="1"/>
</dbReference>
<dbReference type="InterPro" id="IPR013083">
    <property type="entry name" value="Znf_RING/FYVE/PHD"/>
</dbReference>
<feature type="compositionally biased region" description="Polar residues" evidence="3">
    <location>
        <begin position="171"/>
        <end position="194"/>
    </location>
</feature>
<protein>
    <recommendedName>
        <fullName evidence="7">RING-type domain-containing protein</fullName>
    </recommendedName>
</protein>
<feature type="region of interest" description="Disordered" evidence="3">
    <location>
        <begin position="1070"/>
        <end position="1106"/>
    </location>
</feature>
<feature type="compositionally biased region" description="Low complexity" evidence="3">
    <location>
        <begin position="534"/>
        <end position="547"/>
    </location>
</feature>
<gene>
    <name evidence="6" type="ORF">Cvel_14712</name>
</gene>
<dbReference type="GO" id="GO:0016592">
    <property type="term" value="C:mediator complex"/>
    <property type="evidence" value="ECO:0007669"/>
    <property type="project" value="TreeGrafter"/>
</dbReference>
<feature type="compositionally biased region" description="Low complexity" evidence="3">
    <location>
        <begin position="620"/>
        <end position="647"/>
    </location>
</feature>
<evidence type="ECO:0000256" key="1">
    <source>
        <dbReference type="PROSITE-ProRule" id="PRU00175"/>
    </source>
</evidence>
<dbReference type="InterPro" id="IPR001841">
    <property type="entry name" value="Znf_RING"/>
</dbReference>
<dbReference type="InterPro" id="IPR000504">
    <property type="entry name" value="RRM_dom"/>
</dbReference>
<feature type="domain" description="RING-type" evidence="4">
    <location>
        <begin position="92"/>
        <end position="133"/>
    </location>
</feature>
<feature type="region of interest" description="Disordered" evidence="3">
    <location>
        <begin position="1033"/>
        <end position="1058"/>
    </location>
</feature>
<dbReference type="SMART" id="SM00360">
    <property type="entry name" value="RRM"/>
    <property type="match status" value="1"/>
</dbReference>
<dbReference type="GO" id="GO:0003723">
    <property type="term" value="F:RNA binding"/>
    <property type="evidence" value="ECO:0007669"/>
    <property type="project" value="UniProtKB-UniRule"/>
</dbReference>
<feature type="compositionally biased region" description="Basic and acidic residues" evidence="3">
    <location>
        <begin position="39"/>
        <end position="50"/>
    </location>
</feature>